<feature type="compositionally biased region" description="Pro residues" evidence="1">
    <location>
        <begin position="248"/>
        <end position="258"/>
    </location>
</feature>
<feature type="chain" id="PRO_5046444682" evidence="2">
    <location>
        <begin position="25"/>
        <end position="258"/>
    </location>
</feature>
<sequence length="258" mass="27791">MGWGHGIAAWGLAALLAVPSAVLAQTVPDTLGTVEAPTDQPVAPIVVETPPPNGDAVLPVLTLDQDALYLRSQWGQRVQDDLELRGREIAAENDRMANQFTAEEQELTSLRQTLPPDEFRKRADEFDKRVVEVRRERDAAARTLQSDADEERQAFFHATLPVLAALMRERGAVVVLDQRAIFVASQSIDVTDVLIERIDREIGAGPAPEEPEADTPDEAASEPEDPGTGPAEGGFEEPAISEDVVPAVPGPAPAPTDE</sequence>
<name>A0ABX7JDE2_9RHOB</name>
<evidence type="ECO:0000313" key="4">
    <source>
        <dbReference type="Proteomes" id="UP000663629"/>
    </source>
</evidence>
<feature type="region of interest" description="Disordered" evidence="1">
    <location>
        <begin position="201"/>
        <end position="258"/>
    </location>
</feature>
<dbReference type="Proteomes" id="UP000663629">
    <property type="component" value="Chromosome 1"/>
</dbReference>
<keyword evidence="2" id="KW-0732">Signal</keyword>
<proteinExistence type="predicted"/>
<organism evidence="3 4">
    <name type="scientific">Paracoccus methylovorus</name>
    <dbReference type="NCBI Taxonomy" id="2812658"/>
    <lineage>
        <taxon>Bacteria</taxon>
        <taxon>Pseudomonadati</taxon>
        <taxon>Pseudomonadota</taxon>
        <taxon>Alphaproteobacteria</taxon>
        <taxon>Rhodobacterales</taxon>
        <taxon>Paracoccaceae</taxon>
        <taxon>Paracoccus</taxon>
    </lineage>
</organism>
<feature type="signal peptide" evidence="2">
    <location>
        <begin position="1"/>
        <end position="24"/>
    </location>
</feature>
<dbReference type="Pfam" id="PF03938">
    <property type="entry name" value="OmpH"/>
    <property type="match status" value="1"/>
</dbReference>
<dbReference type="SMART" id="SM00935">
    <property type="entry name" value="OmpH"/>
    <property type="match status" value="1"/>
</dbReference>
<protein>
    <submittedName>
        <fullName evidence="3">OmpH family outer membrane protein</fullName>
    </submittedName>
</protein>
<dbReference type="Gene3D" id="3.30.910.20">
    <property type="entry name" value="Skp domain"/>
    <property type="match status" value="1"/>
</dbReference>
<dbReference type="EMBL" id="CP070368">
    <property type="protein sequence ID" value="QRZ12247.1"/>
    <property type="molecule type" value="Genomic_DNA"/>
</dbReference>
<reference evidence="3 4" key="1">
    <citation type="submission" date="2021-02" db="EMBL/GenBank/DDBJ databases">
        <title>Paracoccus methylovroum sp.nov., a new methanol and methylamine utilizing methylotrophic denitrifer.</title>
        <authorList>
            <person name="Timsy T."/>
            <person name="Behrendt U."/>
            <person name="Ulrich A."/>
            <person name="Spanner T."/>
            <person name="Foesel B.U."/>
            <person name="Horn M.A."/>
            <person name="Kolb S."/>
        </authorList>
    </citation>
    <scope>NUCLEOTIDE SEQUENCE [LARGE SCALE GENOMIC DNA]</scope>
    <source>
        <strain evidence="3 4">H4-D09</strain>
    </source>
</reference>
<feature type="compositionally biased region" description="Acidic residues" evidence="1">
    <location>
        <begin position="209"/>
        <end position="225"/>
    </location>
</feature>
<evidence type="ECO:0000256" key="2">
    <source>
        <dbReference type="SAM" id="SignalP"/>
    </source>
</evidence>
<dbReference type="InterPro" id="IPR024930">
    <property type="entry name" value="Skp_dom_sf"/>
</dbReference>
<gene>
    <name evidence="3" type="ORF">JWJ88_06310</name>
</gene>
<accession>A0ABX7JDE2</accession>
<keyword evidence="4" id="KW-1185">Reference proteome</keyword>
<dbReference type="InterPro" id="IPR005632">
    <property type="entry name" value="Chaperone_Skp"/>
</dbReference>
<dbReference type="SUPFAM" id="SSF111384">
    <property type="entry name" value="OmpH-like"/>
    <property type="match status" value="1"/>
</dbReference>
<evidence type="ECO:0000313" key="3">
    <source>
        <dbReference type="EMBL" id="QRZ12247.1"/>
    </source>
</evidence>
<dbReference type="RefSeq" id="WP_205293270.1">
    <property type="nucleotide sequence ID" value="NZ_CP070368.1"/>
</dbReference>
<evidence type="ECO:0000256" key="1">
    <source>
        <dbReference type="SAM" id="MobiDB-lite"/>
    </source>
</evidence>